<dbReference type="Pfam" id="PF12838">
    <property type="entry name" value="Fer4_7"/>
    <property type="match status" value="1"/>
</dbReference>
<dbReference type="AlphaFoldDB" id="A0A3D5QB06"/>
<evidence type="ECO:0000313" key="7">
    <source>
        <dbReference type="Proteomes" id="UP000262325"/>
    </source>
</evidence>
<dbReference type="PANTHER" id="PTHR43687:SF1">
    <property type="entry name" value="FERREDOXIN III"/>
    <property type="match status" value="1"/>
</dbReference>
<dbReference type="PANTHER" id="PTHR43687">
    <property type="entry name" value="ADENYLYLSULFATE REDUCTASE, BETA SUBUNIT"/>
    <property type="match status" value="1"/>
</dbReference>
<dbReference type="Pfam" id="PF00037">
    <property type="entry name" value="Fer4"/>
    <property type="match status" value="1"/>
</dbReference>
<dbReference type="InterPro" id="IPR050572">
    <property type="entry name" value="Fe-S_Ferredoxin"/>
</dbReference>
<dbReference type="InterPro" id="IPR017900">
    <property type="entry name" value="4Fe4S_Fe_S_CS"/>
</dbReference>
<evidence type="ECO:0000256" key="4">
    <source>
        <dbReference type="ARBA" id="ARBA00023014"/>
    </source>
</evidence>
<evidence type="ECO:0000256" key="3">
    <source>
        <dbReference type="ARBA" id="ARBA00023004"/>
    </source>
</evidence>
<comment type="caution">
    <text evidence="6">The sequence shown here is derived from an EMBL/GenBank/DDBJ whole genome shotgun (WGS) entry which is preliminary data.</text>
</comment>
<dbReference type="PROSITE" id="PS51379">
    <property type="entry name" value="4FE4S_FER_2"/>
    <property type="match status" value="3"/>
</dbReference>
<name>A0A3D5QB06_FLESI</name>
<dbReference type="EMBL" id="DPPF01000102">
    <property type="protein sequence ID" value="HCW93035.1"/>
    <property type="molecule type" value="Genomic_DNA"/>
</dbReference>
<organism evidence="6 7">
    <name type="scientific">Flexistipes sinusarabici</name>
    <dbReference type="NCBI Taxonomy" id="2352"/>
    <lineage>
        <taxon>Bacteria</taxon>
        <taxon>Pseudomonadati</taxon>
        <taxon>Deferribacterota</taxon>
        <taxon>Deferribacteres</taxon>
        <taxon>Deferribacterales</taxon>
        <taxon>Flexistipitaceae</taxon>
        <taxon>Flexistipes</taxon>
    </lineage>
</organism>
<keyword evidence="4" id="KW-0411">Iron-sulfur</keyword>
<keyword evidence="3" id="KW-0408">Iron</keyword>
<evidence type="ECO:0000313" key="6">
    <source>
        <dbReference type="EMBL" id="HCW93035.1"/>
    </source>
</evidence>
<feature type="domain" description="4Fe-4S ferredoxin-type" evidence="5">
    <location>
        <begin position="155"/>
        <end position="187"/>
    </location>
</feature>
<protein>
    <submittedName>
        <fullName evidence="6">Nitrate reductase</fullName>
    </submittedName>
</protein>
<reference evidence="6 7" key="1">
    <citation type="journal article" date="2018" name="Nat. Biotechnol.">
        <title>A standardized bacterial taxonomy based on genome phylogeny substantially revises the tree of life.</title>
        <authorList>
            <person name="Parks D.H."/>
            <person name="Chuvochina M."/>
            <person name="Waite D.W."/>
            <person name="Rinke C."/>
            <person name="Skarshewski A."/>
            <person name="Chaumeil P.A."/>
            <person name="Hugenholtz P."/>
        </authorList>
    </citation>
    <scope>NUCLEOTIDE SEQUENCE [LARGE SCALE GENOMIC DNA]</scope>
    <source>
        <strain evidence="6">UBA8672</strain>
    </source>
</reference>
<gene>
    <name evidence="6" type="ORF">DHM44_05080</name>
</gene>
<evidence type="ECO:0000259" key="5">
    <source>
        <dbReference type="PROSITE" id="PS51379"/>
    </source>
</evidence>
<sequence>MSILEDLRKLLNNNPFKGYYQINRLRPPGAVSEKRFMELCIRCARCIEVCPYDSIKRADLYERLQIGTPYVFAEGRACYLCMKCPEVCPTKALDPKVTDKKEVKMGKAVIDQELCYNYIYYKEEKKGEVSGKALLCSTCYNACPLMDEAIVMEKFILPVTTEKCVGCGICTEKCPTKPEKAINIIPEGMINKQEAGFFYRKYNIKPAEEMDKKKINKHKKTIERKESISSFGSEPDFEYDFEIQKNIEGWD</sequence>
<proteinExistence type="predicted"/>
<keyword evidence="1" id="KW-0004">4Fe-4S</keyword>
<accession>A0A3D5QB06</accession>
<keyword evidence="2" id="KW-0479">Metal-binding</keyword>
<dbReference type="PROSITE" id="PS00198">
    <property type="entry name" value="4FE4S_FER_1"/>
    <property type="match status" value="2"/>
</dbReference>
<dbReference type="SUPFAM" id="SSF54862">
    <property type="entry name" value="4Fe-4S ferredoxins"/>
    <property type="match status" value="1"/>
</dbReference>
<dbReference type="Gene3D" id="3.30.70.20">
    <property type="match status" value="2"/>
</dbReference>
<feature type="domain" description="4Fe-4S ferredoxin-type" evidence="5">
    <location>
        <begin position="67"/>
        <end position="98"/>
    </location>
</feature>
<dbReference type="CDD" id="cd16373">
    <property type="entry name" value="DMSOR_beta_like"/>
    <property type="match status" value="1"/>
</dbReference>
<dbReference type="Proteomes" id="UP000262325">
    <property type="component" value="Unassembled WGS sequence"/>
</dbReference>
<dbReference type="GO" id="GO:0051539">
    <property type="term" value="F:4 iron, 4 sulfur cluster binding"/>
    <property type="evidence" value="ECO:0007669"/>
    <property type="project" value="UniProtKB-KW"/>
</dbReference>
<feature type="domain" description="4Fe-4S ferredoxin-type" evidence="5">
    <location>
        <begin position="31"/>
        <end position="60"/>
    </location>
</feature>
<evidence type="ECO:0000256" key="1">
    <source>
        <dbReference type="ARBA" id="ARBA00022485"/>
    </source>
</evidence>
<evidence type="ECO:0000256" key="2">
    <source>
        <dbReference type="ARBA" id="ARBA00022723"/>
    </source>
</evidence>
<dbReference type="InterPro" id="IPR017896">
    <property type="entry name" value="4Fe4S_Fe-S-bd"/>
</dbReference>
<dbReference type="GO" id="GO:0046872">
    <property type="term" value="F:metal ion binding"/>
    <property type="evidence" value="ECO:0007669"/>
    <property type="project" value="UniProtKB-KW"/>
</dbReference>